<evidence type="ECO:0000313" key="3">
    <source>
        <dbReference type="EMBL" id="VVB12930.1"/>
    </source>
</evidence>
<sequence length="269" mass="29795">MYSRPVRRVKVINLPGGEAVSILFDFEKLQKRCYTCQRLAHEQEKCLIFPGNKKKQRSSEDSVSTVLVAMTEPVLKKGDPLFGVLTEEQVGICPLTGRPRIVQVMLDGMRLFLQVAKGPETVIREAQVRISIEGFKHDLKGQKTILRQESAPCVSFDVDKGKVVSDDLREAMKKGLANSRKPVVEEIQSECDMVGDVSGFPCYSDSPTGYRTGLIEASSSGKSSRKGKPRRRPHMRKRKLIGPVKDDLALTMGKKEGGMSGMGGKGKQR</sequence>
<evidence type="ECO:0000259" key="2">
    <source>
        <dbReference type="Pfam" id="PF14392"/>
    </source>
</evidence>
<reference evidence="3" key="1">
    <citation type="submission" date="2019-07" db="EMBL/GenBank/DDBJ databases">
        <authorList>
            <person name="Dittberner H."/>
        </authorList>
    </citation>
    <scope>NUCLEOTIDE SEQUENCE [LARGE SCALE GENOMIC DNA]</scope>
</reference>
<keyword evidence="4" id="KW-1185">Reference proteome</keyword>
<dbReference type="OrthoDB" id="1113807at2759"/>
<name>A0A565CGS7_9BRAS</name>
<feature type="region of interest" description="Disordered" evidence="1">
    <location>
        <begin position="211"/>
        <end position="269"/>
    </location>
</feature>
<dbReference type="EMBL" id="CABITT030000008">
    <property type="protein sequence ID" value="VVB12930.1"/>
    <property type="molecule type" value="Genomic_DNA"/>
</dbReference>
<dbReference type="AlphaFoldDB" id="A0A565CGS7"/>
<accession>A0A565CGS7</accession>
<dbReference type="InterPro" id="IPR025836">
    <property type="entry name" value="Zn_knuckle_CX2CX4HX4C"/>
</dbReference>
<feature type="domain" description="Zinc knuckle CX2CX4HX4C" evidence="2">
    <location>
        <begin position="4"/>
        <end position="47"/>
    </location>
</feature>
<evidence type="ECO:0000313" key="4">
    <source>
        <dbReference type="Proteomes" id="UP000489600"/>
    </source>
</evidence>
<feature type="compositionally biased region" description="Basic and acidic residues" evidence="1">
    <location>
        <begin position="244"/>
        <end position="257"/>
    </location>
</feature>
<dbReference type="Pfam" id="PF14392">
    <property type="entry name" value="zf-CCHC_4"/>
    <property type="match status" value="1"/>
</dbReference>
<evidence type="ECO:0000256" key="1">
    <source>
        <dbReference type="SAM" id="MobiDB-lite"/>
    </source>
</evidence>
<protein>
    <recommendedName>
        <fullName evidence="2">Zinc knuckle CX2CX4HX4C domain-containing protein</fullName>
    </recommendedName>
</protein>
<dbReference type="Proteomes" id="UP000489600">
    <property type="component" value="Unassembled WGS sequence"/>
</dbReference>
<organism evidence="3 4">
    <name type="scientific">Arabis nemorensis</name>
    <dbReference type="NCBI Taxonomy" id="586526"/>
    <lineage>
        <taxon>Eukaryota</taxon>
        <taxon>Viridiplantae</taxon>
        <taxon>Streptophyta</taxon>
        <taxon>Embryophyta</taxon>
        <taxon>Tracheophyta</taxon>
        <taxon>Spermatophyta</taxon>
        <taxon>Magnoliopsida</taxon>
        <taxon>eudicotyledons</taxon>
        <taxon>Gunneridae</taxon>
        <taxon>Pentapetalae</taxon>
        <taxon>rosids</taxon>
        <taxon>malvids</taxon>
        <taxon>Brassicales</taxon>
        <taxon>Brassicaceae</taxon>
        <taxon>Arabideae</taxon>
        <taxon>Arabis</taxon>
    </lineage>
</organism>
<gene>
    <name evidence="3" type="ORF">ANE_LOCUS23374</name>
</gene>
<comment type="caution">
    <text evidence="3">The sequence shown here is derived from an EMBL/GenBank/DDBJ whole genome shotgun (WGS) entry which is preliminary data.</text>
</comment>
<proteinExistence type="predicted"/>
<feature type="compositionally biased region" description="Basic residues" evidence="1">
    <location>
        <begin position="223"/>
        <end position="240"/>
    </location>
</feature>
<feature type="compositionally biased region" description="Gly residues" evidence="1">
    <location>
        <begin position="258"/>
        <end position="269"/>
    </location>
</feature>